<accession>A0A2T0MVV1</accession>
<keyword evidence="2" id="KW-1185">Reference proteome</keyword>
<gene>
    <name evidence="1" type="ORF">B0I32_11172</name>
</gene>
<name>A0A2T0MVV1_9ACTN</name>
<evidence type="ECO:0000313" key="2">
    <source>
        <dbReference type="Proteomes" id="UP000238312"/>
    </source>
</evidence>
<sequence length="68" mass="8193">MRRMNEPQPVTLPHGANLRCDTCQNELFEQHRWKLQTTGMTFMNLDWANRDASCFVCTVCRRIHWFHL</sequence>
<reference evidence="1 2" key="1">
    <citation type="submission" date="2018-03" db="EMBL/GenBank/DDBJ databases">
        <title>Genomic Encyclopedia of Type Strains, Phase III (KMG-III): the genomes of soil and plant-associated and newly described type strains.</title>
        <authorList>
            <person name="Whitman W."/>
        </authorList>
    </citation>
    <scope>NUCLEOTIDE SEQUENCE [LARGE SCALE GENOMIC DNA]</scope>
    <source>
        <strain evidence="1 2">CGMCC 4.7104</strain>
    </source>
</reference>
<organism evidence="1 2">
    <name type="scientific">Nonomuraea fuscirosea</name>
    <dbReference type="NCBI Taxonomy" id="1291556"/>
    <lineage>
        <taxon>Bacteria</taxon>
        <taxon>Bacillati</taxon>
        <taxon>Actinomycetota</taxon>
        <taxon>Actinomycetes</taxon>
        <taxon>Streptosporangiales</taxon>
        <taxon>Streptosporangiaceae</taxon>
        <taxon>Nonomuraea</taxon>
    </lineage>
</organism>
<dbReference type="AlphaFoldDB" id="A0A2T0MVV1"/>
<proteinExistence type="predicted"/>
<evidence type="ECO:0000313" key="1">
    <source>
        <dbReference type="EMBL" id="PRX63082.1"/>
    </source>
</evidence>
<comment type="caution">
    <text evidence="1">The sequence shown here is derived from an EMBL/GenBank/DDBJ whole genome shotgun (WGS) entry which is preliminary data.</text>
</comment>
<dbReference type="EMBL" id="PVNG01000011">
    <property type="protein sequence ID" value="PRX63082.1"/>
    <property type="molecule type" value="Genomic_DNA"/>
</dbReference>
<dbReference type="Proteomes" id="UP000238312">
    <property type="component" value="Unassembled WGS sequence"/>
</dbReference>
<protein>
    <submittedName>
        <fullName evidence="1">Uncharacterized protein</fullName>
    </submittedName>
</protein>